<comment type="similarity">
    <text evidence="2">Belongs to the FAD-binding monooxygenase family.</text>
</comment>
<organism evidence="8 9">
    <name type="scientific">Sphingomonas taxi</name>
    <dbReference type="NCBI Taxonomy" id="1549858"/>
    <lineage>
        <taxon>Bacteria</taxon>
        <taxon>Pseudomonadati</taxon>
        <taxon>Pseudomonadota</taxon>
        <taxon>Alphaproteobacteria</taxon>
        <taxon>Sphingomonadales</taxon>
        <taxon>Sphingomonadaceae</taxon>
        <taxon>Sphingomonas</taxon>
    </lineage>
</organism>
<dbReference type="KEGG" id="stax:MC45_00345"/>
<dbReference type="RefSeq" id="WP_038658214.1">
    <property type="nucleotide sequence ID" value="NZ_CP009571.1"/>
</dbReference>
<dbReference type="Pfam" id="PF00743">
    <property type="entry name" value="FMO-like"/>
    <property type="match status" value="1"/>
</dbReference>
<gene>
    <name evidence="8" type="ORF">MC45_00345</name>
</gene>
<dbReference type="Pfam" id="PF13450">
    <property type="entry name" value="NAD_binding_8"/>
    <property type="match status" value="1"/>
</dbReference>
<proteinExistence type="inferred from homology"/>
<dbReference type="AlphaFoldDB" id="A0A097EC49"/>
<dbReference type="GO" id="GO:0004499">
    <property type="term" value="F:N,N-dimethylaniline monooxygenase activity"/>
    <property type="evidence" value="ECO:0007669"/>
    <property type="project" value="InterPro"/>
</dbReference>
<dbReference type="PANTHER" id="PTHR43872:SF1">
    <property type="entry name" value="MONOOXYGENASE, PUTATIVE (AFU_ORTHOLOGUE AFUA_8G02570)-RELATED"/>
    <property type="match status" value="1"/>
</dbReference>
<keyword evidence="5" id="KW-0521">NADP</keyword>
<evidence type="ECO:0000256" key="5">
    <source>
        <dbReference type="ARBA" id="ARBA00022857"/>
    </source>
</evidence>
<evidence type="ECO:0000256" key="7">
    <source>
        <dbReference type="ARBA" id="ARBA00023033"/>
    </source>
</evidence>
<evidence type="ECO:0000256" key="1">
    <source>
        <dbReference type="ARBA" id="ARBA00001974"/>
    </source>
</evidence>
<dbReference type="FunFam" id="3.50.50.60:FF:000228">
    <property type="entry name" value="FAD-containing monooxygenase EthA"/>
    <property type="match status" value="1"/>
</dbReference>
<name>A0A097EC49_9SPHN</name>
<keyword evidence="3" id="KW-0285">Flavoprotein</keyword>
<dbReference type="InterPro" id="IPR020946">
    <property type="entry name" value="Flavin_mOase-like"/>
</dbReference>
<dbReference type="Proteomes" id="UP000033200">
    <property type="component" value="Chromosome"/>
</dbReference>
<dbReference type="Gene3D" id="3.50.50.60">
    <property type="entry name" value="FAD/NAD(P)-binding domain"/>
    <property type="match status" value="2"/>
</dbReference>
<evidence type="ECO:0000256" key="6">
    <source>
        <dbReference type="ARBA" id="ARBA00023002"/>
    </source>
</evidence>
<sequence length="491" mass="53825">MERLDVLIVGAGLSGIDAAYWISKGKAHRRWAIFEARDAIGGTWDLFRYPGLRSDSDMATLGFPFRPWTGDRSIAAGADIRDYIRDTAAEYGIDRGIRLKHRVTAADWSSADAVWTVTYEAAGDVRQVACRFLFLCSGYYDYAAGHAPTWPGMATFAGQIVHPQFWPNALTIADRRIVVIGSGATAVTLVPALAEMGAAHVTMVQRSPTYIVSRPSRDMHAQTMRRWLPARAAGAAIRWKNILYGSFVYTMARRKPHVVKLKIAQHQRAMLGPDFDIETHLTPRYDPWDQRLCLVPDGDLFKVLRKGQASIVTDEVAAFEPGGLRLASGGVVEADIVVTATGLKVQLMGGARITVDGEVVDPGRRLLYKGAMLDGVPNLAFAIGYTNASWTLKCDLTSQFVRRLLDHMAARGATSVVPVAPAAPTDEPPILDLTSGYVQRAAALLPRQGARAPWRVQQNYVQDLWALRTGQMDDGVLRFSYARTTPTGVAV</sequence>
<dbReference type="PRINTS" id="PR00411">
    <property type="entry name" value="PNDRDTASEI"/>
</dbReference>
<dbReference type="InterPro" id="IPR036188">
    <property type="entry name" value="FAD/NAD-bd_sf"/>
</dbReference>
<protein>
    <submittedName>
        <fullName evidence="8">FAD-containing monooxygenase EthA</fullName>
    </submittedName>
</protein>
<accession>A0A097EC49</accession>
<dbReference type="eggNOG" id="COG2072">
    <property type="taxonomic scope" value="Bacteria"/>
</dbReference>
<dbReference type="PANTHER" id="PTHR43872">
    <property type="entry name" value="MONOOXYGENASE, PUTATIVE (AFU_ORTHOLOGUE AFUA_8G02570)-RELATED"/>
    <property type="match status" value="1"/>
</dbReference>
<evidence type="ECO:0000313" key="8">
    <source>
        <dbReference type="EMBL" id="AIT05145.1"/>
    </source>
</evidence>
<dbReference type="GO" id="GO:0050660">
    <property type="term" value="F:flavin adenine dinucleotide binding"/>
    <property type="evidence" value="ECO:0007669"/>
    <property type="project" value="InterPro"/>
</dbReference>
<dbReference type="GO" id="GO:0050661">
    <property type="term" value="F:NADP binding"/>
    <property type="evidence" value="ECO:0007669"/>
    <property type="project" value="InterPro"/>
</dbReference>
<keyword evidence="6" id="KW-0560">Oxidoreductase</keyword>
<dbReference type="STRING" id="1549858.MC45_00345"/>
<evidence type="ECO:0000256" key="3">
    <source>
        <dbReference type="ARBA" id="ARBA00022630"/>
    </source>
</evidence>
<dbReference type="InterPro" id="IPR051820">
    <property type="entry name" value="FAD-binding_MO"/>
</dbReference>
<dbReference type="HOGENOM" id="CLU_032067_2_0_5"/>
<dbReference type="EMBL" id="CP009571">
    <property type="protein sequence ID" value="AIT05145.1"/>
    <property type="molecule type" value="Genomic_DNA"/>
</dbReference>
<keyword evidence="4" id="KW-0274">FAD</keyword>
<evidence type="ECO:0000313" key="9">
    <source>
        <dbReference type="Proteomes" id="UP000033200"/>
    </source>
</evidence>
<comment type="cofactor">
    <cofactor evidence="1">
        <name>FAD</name>
        <dbReference type="ChEBI" id="CHEBI:57692"/>
    </cofactor>
</comment>
<keyword evidence="9" id="KW-1185">Reference proteome</keyword>
<evidence type="ECO:0000256" key="4">
    <source>
        <dbReference type="ARBA" id="ARBA00022827"/>
    </source>
</evidence>
<evidence type="ECO:0000256" key="2">
    <source>
        <dbReference type="ARBA" id="ARBA00010139"/>
    </source>
</evidence>
<keyword evidence="7 8" id="KW-0503">Monooxygenase</keyword>
<reference evidence="8 9" key="1">
    <citation type="submission" date="2014-09" db="EMBL/GenBank/DDBJ databases">
        <title>Using Illumina technology Improving SMRT sequencing Genome Assembly by RASTools.</title>
        <authorList>
            <person name="Zhou Y."/>
            <person name="Ma T."/>
            <person name="Liu T."/>
        </authorList>
    </citation>
    <scope>NUCLEOTIDE SEQUENCE [LARGE SCALE GENOMIC DNA]</scope>
    <source>
        <strain evidence="8 9">ATCC 55669</strain>
    </source>
</reference>
<dbReference type="SUPFAM" id="SSF51905">
    <property type="entry name" value="FAD/NAD(P)-binding domain"/>
    <property type="match status" value="1"/>
</dbReference>